<dbReference type="GO" id="GO:0005789">
    <property type="term" value="C:endoplasmic reticulum membrane"/>
    <property type="evidence" value="ECO:0007669"/>
    <property type="project" value="UniProtKB-SubCell"/>
</dbReference>
<dbReference type="InterPro" id="IPR007794">
    <property type="entry name" value="Rib_rcpt_KP"/>
</dbReference>
<feature type="region of interest" description="Disordered" evidence="7">
    <location>
        <begin position="49"/>
        <end position="181"/>
    </location>
</feature>
<dbReference type="CTD" id="3895"/>
<dbReference type="RefSeq" id="NP_001334455.1">
    <property type="nucleotide sequence ID" value="NM_001347526.1"/>
</dbReference>
<sequence length="1224" mass="140547">MELYESTYFVVLIPSVVITVIFLFFWLFMKETLYDEVLAKQKREQKLISTKTDKKKAEKKKNKKKEIQNGTLRESDSEHVPRDFKLSDASPAEDEQFVPAPLNVAETSSSVRERKKKEKKQKPSLEEQVIKESDASKIPGKKVEPVLVTKQPAPPPPLEAAALKKKAGQKKSKNGSEEQDKKVEMLMAPSKEQDVLLSHQDTKQEGGLGKKKGLSKKQKSENVAVLVDEPLIHATTYIPLDNANSNLMMDKREIIDMIKPDHVEGIQKSGTKKLKIETDKENAEVKFKDFLLSLKTMMFSEDEALCVVDLLKEKSGVIKEALKKSNKGELSGLLHQLQEKERLLSAMKEDAAASKERCKQLTQEMMTEKERSSVVIARMKDRIGTLEKEHNIFQNKMHASYQETQQMQMKFQQVQEQMEAEIAHLKQENGILRDAVSNTTNQLESKQSAELNKLRQDCGRLVSELNEKTGKLQQEGVQKKNAEQAATQLKVQLQEAERRWEEVQSYIRKRTAEHEAAQQDLQSKFVAKENEVQSLHSKLTDTLVSKQQLEQRLMQLMESEQKRASKEESLQIQVQDILEQNEALKAQIQQFHSQIAAQTSASVLAEELHKVIAEKDKQLKQTEDSLANEQDHLASKEEELKDVQNMNFLLKAEVQKLQALANEQAATAHEVEKMQKSIHVKEDKIRLLEEQLQHEVASKMEELKILSEQNKALQSEVQKLQTAVSQQPNKDVVEQMEKCIQEKDEKLRTVEELLETGLIQVATREEELSAIRTENSTLTREVQELKAKQSDQVSFVSLIEDLKRVIHEKDGQIKSVEELLEVELLKVANKEKTVQLSVTSQVQELQNLLRGKEEQVNSMKAALEDRDRDLRGRGTCAQVCSTPQFEELESVLKEKDNEIKRIEVKLKDTESDVSKMSELLKEVQEENKFLKCQLSHQKHQQASFPSQEELQTVISEKEKEITDLCNELESLKNAVEHQRKKNNERRQHVEAIELESKDLLKRLFPTVSVPSNLNYSEWLRGFEKKAKACVAGTSDAEAVKVLEHRLKEASEMHTLLQLECEKYKSVLAETEGILQKLQRSVEQEESKWKIKADESQRMIKQMQSSFTASERELERLRQENKDMENLRREREHLEMELEKAEMERSTYVMEVRELKTQLNETHSKLQNEQTERKKVADDLHKAQQSLNSIHSKISLKAAGDTVVIENSDISPEMSEVIGKLLVRS</sequence>
<dbReference type="Bgee" id="ENSMUSG00000021843">
    <property type="expression patterns" value="Expressed in embryonic post-anal tail and 258 other cell types or tissues"/>
</dbReference>
<dbReference type="Pfam" id="PF05104">
    <property type="entry name" value="Rib_recp_KP_reg"/>
    <property type="match status" value="1"/>
</dbReference>
<dbReference type="MGI" id="MGI:109153">
    <property type="gene designation" value="Ktn1"/>
</dbReference>
<dbReference type="GeneID" id="16709"/>
<evidence type="ECO:0000256" key="8">
    <source>
        <dbReference type="SAM" id="Phobius"/>
    </source>
</evidence>
<dbReference type="DNASU" id="16709"/>
<dbReference type="GO" id="GO:0019894">
    <property type="term" value="F:kinesin binding"/>
    <property type="evidence" value="ECO:0007669"/>
    <property type="project" value="InterPro"/>
</dbReference>
<feature type="compositionally biased region" description="Basic residues" evidence="7">
    <location>
        <begin position="163"/>
        <end position="173"/>
    </location>
</feature>
<dbReference type="OrthoDB" id="5875463at2759"/>
<keyword evidence="12" id="KW-1185">Reference proteome</keyword>
<accession>A0A087WS04</accession>
<keyword evidence="2 8" id="KW-0812">Transmembrane</keyword>
<evidence type="ECO:0000256" key="7">
    <source>
        <dbReference type="SAM" id="MobiDB-lite"/>
    </source>
</evidence>
<dbReference type="Ensembl" id="ENSMUST00000188330.7">
    <property type="protein sequence ID" value="ENSMUSP00000140845.2"/>
    <property type="gene ID" value="ENSMUSG00000021843.18"/>
</dbReference>
<evidence type="ECO:0000256" key="6">
    <source>
        <dbReference type="SAM" id="Coils"/>
    </source>
</evidence>
<evidence type="ECO:0000313" key="10">
    <source>
        <dbReference type="Ensembl" id="ENSMUSP00000140845.2"/>
    </source>
</evidence>
<dbReference type="jPOST" id="A0A087WS04"/>
<dbReference type="AGR" id="MGI:109153"/>
<reference evidence="10 12" key="1">
    <citation type="journal article" date="2009" name="PLoS Biol.">
        <title>Lineage-specific biology revealed by a finished genome assembly of the mouse.</title>
        <authorList>
            <consortium name="Mouse Genome Sequencing Consortium"/>
            <person name="Church D.M."/>
            <person name="Goodstadt L."/>
            <person name="Hillier L.W."/>
            <person name="Zody M.C."/>
            <person name="Goldstein S."/>
            <person name="She X."/>
            <person name="Bult C.J."/>
            <person name="Agarwala R."/>
            <person name="Cherry J.L."/>
            <person name="DiCuccio M."/>
            <person name="Hlavina W."/>
            <person name="Kapustin Y."/>
            <person name="Meric P."/>
            <person name="Maglott D."/>
            <person name="Birtle Z."/>
            <person name="Marques A.C."/>
            <person name="Graves T."/>
            <person name="Zhou S."/>
            <person name="Teague B."/>
            <person name="Potamousis K."/>
            <person name="Churas C."/>
            <person name="Place M."/>
            <person name="Herschleb J."/>
            <person name="Runnheim R."/>
            <person name="Forrest D."/>
            <person name="Amos-Landgraf J."/>
            <person name="Schwartz D.C."/>
            <person name="Cheng Z."/>
            <person name="Lindblad-Toh K."/>
            <person name="Eichler E.E."/>
            <person name="Ponting C.P."/>
        </authorList>
    </citation>
    <scope>NUCLEOTIDE SEQUENCE [LARGE SCALE GENOMIC DNA]</scope>
    <source>
        <strain evidence="10 12">C57BL/6J</strain>
    </source>
</reference>
<dbReference type="BioGRID-ORCS" id="16709">
    <property type="hits" value="3 hits in 80 CRISPR screens"/>
</dbReference>
<feature type="compositionally biased region" description="Basic and acidic residues" evidence="7">
    <location>
        <begin position="121"/>
        <end position="135"/>
    </location>
</feature>
<evidence type="ECO:0000259" key="9">
    <source>
        <dbReference type="Pfam" id="PF05104"/>
    </source>
</evidence>
<evidence type="ECO:0000256" key="2">
    <source>
        <dbReference type="ARBA" id="ARBA00022692"/>
    </source>
</evidence>
<comment type="subcellular location">
    <subcellularLocation>
        <location evidence="1">Endoplasmic reticulum membrane</location>
        <topology evidence="1">Single-pass membrane protein</topology>
    </subcellularLocation>
</comment>
<dbReference type="VEuPathDB" id="HostDB:ENSMUSG00000021843"/>
<reference evidence="10 12" key="3">
    <citation type="journal article" date="2011" name="PLoS Biol.">
        <title>Modernizing reference genome assemblies.</title>
        <authorList>
            <person name="Church D.M."/>
            <person name="Schneider V.A."/>
            <person name="Graves T."/>
            <person name="Auger K."/>
            <person name="Cunningham F."/>
            <person name="Bouk N."/>
            <person name="Chen H.C."/>
            <person name="Agarwala R."/>
            <person name="McLaren W.M."/>
            <person name="Ritchie G.R."/>
            <person name="Albracht D."/>
            <person name="Kremitzki M."/>
            <person name="Rock S."/>
            <person name="Kotkiewicz H."/>
            <person name="Kremitzki C."/>
            <person name="Wollam A."/>
            <person name="Trani L."/>
            <person name="Fulton L."/>
            <person name="Fulton R."/>
            <person name="Matthews L."/>
            <person name="Whitehead S."/>
            <person name="Chow W."/>
            <person name="Torrance J."/>
            <person name="Dunn M."/>
            <person name="Harden G."/>
            <person name="Threadgold G."/>
            <person name="Wood J."/>
            <person name="Collins J."/>
            <person name="Heath P."/>
            <person name="Griffiths G."/>
            <person name="Pelan S."/>
            <person name="Grafham D."/>
            <person name="Eichler E.E."/>
            <person name="Weinstock G."/>
            <person name="Mardis E.R."/>
            <person name="Wilson R.K."/>
            <person name="Howe K."/>
            <person name="Flicek P."/>
            <person name="Hubbard T."/>
        </authorList>
    </citation>
    <scope>NUCLEOTIDE SEQUENCE [LARGE SCALE GENOMIC DNA]</scope>
    <source>
        <strain evidence="10 12">C57BL/6J</strain>
    </source>
</reference>
<feature type="coiled-coil region" evidence="6">
    <location>
        <begin position="1039"/>
        <end position="1185"/>
    </location>
</feature>
<reference evidence="10" key="4">
    <citation type="submission" date="2025-08" db="UniProtKB">
        <authorList>
            <consortium name="Ensembl"/>
        </authorList>
    </citation>
    <scope>IDENTIFICATION</scope>
    <source>
        <strain evidence="10">C57BL/6J</strain>
    </source>
</reference>
<dbReference type="PANTHER" id="PTHR18864">
    <property type="entry name" value="KINECTIN"/>
    <property type="match status" value="1"/>
</dbReference>
<evidence type="ECO:0000313" key="12">
    <source>
        <dbReference type="Proteomes" id="UP000000589"/>
    </source>
</evidence>
<keyword evidence="3" id="KW-0256">Endoplasmic reticulum</keyword>
<keyword evidence="13 14" id="KW-1267">Proteomics identification</keyword>
<dbReference type="ExpressionAtlas" id="A0A087WS04">
    <property type="expression patterns" value="baseline and differential"/>
</dbReference>
<keyword evidence="6" id="KW-0175">Coiled coil</keyword>
<dbReference type="SMR" id="A0A087WS04"/>
<organism evidence="10 12">
    <name type="scientific">Mus musculus</name>
    <name type="common">Mouse</name>
    <dbReference type="NCBI Taxonomy" id="10090"/>
    <lineage>
        <taxon>Eukaryota</taxon>
        <taxon>Metazoa</taxon>
        <taxon>Chordata</taxon>
        <taxon>Craniata</taxon>
        <taxon>Vertebrata</taxon>
        <taxon>Euteleostomi</taxon>
        <taxon>Mammalia</taxon>
        <taxon>Eutheria</taxon>
        <taxon>Euarchontoglires</taxon>
        <taxon>Glires</taxon>
        <taxon>Rodentia</taxon>
        <taxon>Myomorpha</taxon>
        <taxon>Muroidea</taxon>
        <taxon>Muridae</taxon>
        <taxon>Murinae</taxon>
        <taxon>Mus</taxon>
        <taxon>Mus</taxon>
    </lineage>
</organism>
<keyword evidence="5 8" id="KW-0472">Membrane</keyword>
<reference evidence="15" key="2">
    <citation type="journal article" date="2010" name="Cell">
        <title>A tissue-specific atlas of mouse protein phosphorylation and expression.</title>
        <authorList>
            <person name="Huttlin E.L."/>
            <person name="Jedrychowski M.P."/>
            <person name="Elias J.E."/>
            <person name="Goswami T."/>
            <person name="Rad R."/>
            <person name="Beausoleil S.A."/>
            <person name="Villen J."/>
            <person name="Haas W."/>
            <person name="Sowa M.E."/>
            <person name="Gygi S.P."/>
        </authorList>
    </citation>
    <scope>IDENTIFICATION BY MASS SPECTROMETRY [LARGE SCALE ANALYSIS]</scope>
</reference>
<gene>
    <name evidence="10 11" type="primary">Ktn1</name>
</gene>
<name>A0A087WS04_MOUSE</name>
<feature type="domain" description="Ribosome receptor lysine/proline rich" evidence="9">
    <location>
        <begin position="29"/>
        <end position="167"/>
    </location>
</feature>
<keyword evidence="4 8" id="KW-1133">Transmembrane helix</keyword>
<feature type="coiled-coil region" evidence="6">
    <location>
        <begin position="567"/>
        <end position="985"/>
    </location>
</feature>
<feature type="transmembrane region" description="Helical" evidence="8">
    <location>
        <begin position="7"/>
        <end position="29"/>
    </location>
</feature>
<dbReference type="ProteomicsDB" id="314835"/>
<evidence type="ECO:0000256" key="3">
    <source>
        <dbReference type="ARBA" id="ARBA00022824"/>
    </source>
</evidence>
<dbReference type="AlphaFoldDB" id="A0A087WS04"/>
<dbReference type="InterPro" id="IPR024854">
    <property type="entry name" value="Kinectin"/>
</dbReference>
<dbReference type="GO" id="GO:0007018">
    <property type="term" value="P:microtubule-based movement"/>
    <property type="evidence" value="ECO:0007669"/>
    <property type="project" value="InterPro"/>
</dbReference>
<proteinExistence type="evidence at protein level"/>
<evidence type="ECO:0007829" key="15">
    <source>
        <dbReference type="PubMed" id="21183079"/>
    </source>
</evidence>
<evidence type="ECO:0000256" key="5">
    <source>
        <dbReference type="ARBA" id="ARBA00023136"/>
    </source>
</evidence>
<evidence type="ECO:0000313" key="11">
    <source>
        <dbReference type="MGI" id="MGI:109153"/>
    </source>
</evidence>
<evidence type="ECO:0000256" key="1">
    <source>
        <dbReference type="ARBA" id="ARBA00004389"/>
    </source>
</evidence>
<dbReference type="GeneTree" id="ENSGT00940000158237"/>
<evidence type="ECO:0007829" key="13">
    <source>
        <dbReference type="PeptideAtlas" id="A0A087WS04"/>
    </source>
</evidence>
<feature type="coiled-coil region" evidence="6">
    <location>
        <begin position="330"/>
        <end position="435"/>
    </location>
</feature>
<dbReference type="PANTHER" id="PTHR18864:SF1">
    <property type="entry name" value="KINECTIN"/>
    <property type="match status" value="1"/>
</dbReference>
<reference evidence="10" key="5">
    <citation type="submission" date="2025-09" db="UniProtKB">
        <authorList>
            <consortium name="Ensembl"/>
        </authorList>
    </citation>
    <scope>IDENTIFICATION</scope>
    <source>
        <strain evidence="10">C57BL/6J</strain>
    </source>
</reference>
<evidence type="ECO:0000256" key="4">
    <source>
        <dbReference type="ARBA" id="ARBA00022989"/>
    </source>
</evidence>
<dbReference type="Proteomes" id="UP000000589">
    <property type="component" value="Chromosome 14"/>
</dbReference>
<dbReference type="Antibodypedia" id="127">
    <property type="antibodies" value="187 antibodies from 26 providers"/>
</dbReference>
<protein>
    <submittedName>
        <fullName evidence="10">Kinectin 1</fullName>
    </submittedName>
</protein>
<dbReference type="GO" id="GO:0015031">
    <property type="term" value="P:protein transport"/>
    <property type="evidence" value="ECO:0007669"/>
    <property type="project" value="InterPro"/>
</dbReference>
<evidence type="ECO:0007829" key="14">
    <source>
        <dbReference type="ProteomicsDB" id="A0A087WS04"/>
    </source>
</evidence>
<feature type="compositionally biased region" description="Basic and acidic residues" evidence="7">
    <location>
        <begin position="73"/>
        <end position="86"/>
    </location>
</feature>